<dbReference type="Pfam" id="PF00076">
    <property type="entry name" value="RRM_1"/>
    <property type="match status" value="1"/>
</dbReference>
<evidence type="ECO:0000256" key="11">
    <source>
        <dbReference type="ARBA" id="ARBA00022833"/>
    </source>
</evidence>
<dbReference type="FunFam" id="3.30.70.330:FF:000570">
    <property type="entry name" value="ALKylated DNA repair protein AlkB homolog"/>
    <property type="match status" value="1"/>
</dbReference>
<dbReference type="Proteomes" id="UP000887567">
    <property type="component" value="Unplaced"/>
</dbReference>
<dbReference type="GO" id="GO:0030488">
    <property type="term" value="P:tRNA methylation"/>
    <property type="evidence" value="ECO:0007669"/>
    <property type="project" value="TreeGrafter"/>
</dbReference>
<dbReference type="PANTHER" id="PTHR13069:SF21">
    <property type="entry name" value="ALKYLATED DNA REPAIR PROTEIN ALKB HOMOLOG 8"/>
    <property type="match status" value="1"/>
</dbReference>
<evidence type="ECO:0000313" key="24">
    <source>
        <dbReference type="EnsemblMetazoa" id="XP_020915010.1"/>
    </source>
</evidence>
<dbReference type="InterPro" id="IPR034256">
    <property type="entry name" value="ALKBH8_RRM"/>
</dbReference>
<dbReference type="Gene3D" id="2.60.120.590">
    <property type="entry name" value="Alpha-ketoglutarate-dependent dioxygenase AlkB-like"/>
    <property type="match status" value="1"/>
</dbReference>
<evidence type="ECO:0000259" key="23">
    <source>
        <dbReference type="PROSITE" id="PS51471"/>
    </source>
</evidence>
<comment type="catalytic activity">
    <reaction evidence="16">
        <text>5-(carboxymethyl)uridine(34) in tRNA + S-adenosyl-L-methionine = 5-(2-methoxy-2-oxoethyl)uridine(34) in tRNA + S-adenosyl-L-homocysteine</text>
        <dbReference type="Rhea" id="RHEA:43208"/>
        <dbReference type="Rhea" id="RHEA-COMP:10407"/>
        <dbReference type="Rhea" id="RHEA-COMP:10408"/>
        <dbReference type="ChEBI" id="CHEBI:57856"/>
        <dbReference type="ChEBI" id="CHEBI:59789"/>
        <dbReference type="ChEBI" id="CHEBI:74851"/>
        <dbReference type="ChEBI" id="CHEBI:74882"/>
        <dbReference type="EC" id="2.1.1.229"/>
    </reaction>
</comment>
<dbReference type="EnsemblMetazoa" id="XM_021059351.2">
    <property type="protein sequence ID" value="XP_020915010.1"/>
    <property type="gene ID" value="LOC110252534"/>
</dbReference>
<evidence type="ECO:0000256" key="7">
    <source>
        <dbReference type="ARBA" id="ARBA00022603"/>
    </source>
</evidence>
<keyword evidence="6" id="KW-0963">Cytoplasm</keyword>
<proteinExistence type="inferred from homology"/>
<comment type="function">
    <text evidence="17">Catalyzes the methylation of 5-carboxymethyl uridine to 5-methylcarboxymethyl uridine at the wobble position of the anticodon loop in tRNA via its methyltransferase domain. Catalyzes the last step in the formation of 5-methylcarboxymethyl uridine at the wobble position of the anticodon loop in target tRNA. Has a preference for tRNA(Arg) and tRNA(Glu), and does not bind tRNA(Lys). Binds tRNA and catalyzes the iron and alpha-ketoglutarate dependent hydroxylation of 5-methylcarboxymethyl uridine at the wobble position of the anticodon loop in tRNA via its dioxygenase domain, giving rise to 5-(S)-methoxycarbonylhydroxymethyluridine; has a preference for tRNA(Gly). Required for normal survival after DNA damage. May inhibit apoptosis and promote cell survival and angiogenesis.</text>
</comment>
<dbReference type="CDD" id="cd02440">
    <property type="entry name" value="AdoMet_MTases"/>
    <property type="match status" value="1"/>
</dbReference>
<keyword evidence="9" id="KW-0949">S-adenosyl-L-methionine</keyword>
<name>A0A913Y6Q6_EXADI</name>
<evidence type="ECO:0000256" key="3">
    <source>
        <dbReference type="ARBA" id="ARBA00004496"/>
    </source>
</evidence>
<keyword evidence="11" id="KW-0862">Zinc</keyword>
<dbReference type="InterPro" id="IPR013216">
    <property type="entry name" value="Methyltransf_11"/>
</dbReference>
<dbReference type="GeneID" id="110252534"/>
<dbReference type="InterPro" id="IPR035979">
    <property type="entry name" value="RBD_domain_sf"/>
</dbReference>
<dbReference type="InterPro" id="IPR005123">
    <property type="entry name" value="Oxoglu/Fe-dep_dioxygenase_dom"/>
</dbReference>
<dbReference type="GO" id="GO:0106335">
    <property type="term" value="F:tRNA (5-carboxymethyluridine(34)-5-O)-methyltransferase activity"/>
    <property type="evidence" value="ECO:0007669"/>
    <property type="project" value="UniProtKB-EC"/>
</dbReference>
<evidence type="ECO:0000256" key="14">
    <source>
        <dbReference type="ARBA" id="ARBA00023242"/>
    </source>
</evidence>
<evidence type="ECO:0000256" key="19">
    <source>
        <dbReference type="ARBA" id="ARBA00049802"/>
    </source>
</evidence>
<dbReference type="EC" id="2.1.1.229" evidence="5"/>
<evidence type="ECO:0000256" key="2">
    <source>
        <dbReference type="ARBA" id="ARBA00004123"/>
    </source>
</evidence>
<keyword evidence="14" id="KW-0539">Nucleus</keyword>
<dbReference type="SUPFAM" id="SSF51197">
    <property type="entry name" value="Clavaminate synthase-like"/>
    <property type="match status" value="1"/>
</dbReference>
<dbReference type="GO" id="GO:0000049">
    <property type="term" value="F:tRNA binding"/>
    <property type="evidence" value="ECO:0007669"/>
    <property type="project" value="TreeGrafter"/>
</dbReference>
<evidence type="ECO:0000256" key="6">
    <source>
        <dbReference type="ARBA" id="ARBA00022490"/>
    </source>
</evidence>
<feature type="compositionally biased region" description="Polar residues" evidence="21">
    <location>
        <begin position="626"/>
        <end position="635"/>
    </location>
</feature>
<comment type="similarity">
    <text evidence="4">Belongs to the alkB family.</text>
</comment>
<dbReference type="GO" id="GO:0005634">
    <property type="term" value="C:nucleus"/>
    <property type="evidence" value="ECO:0007669"/>
    <property type="project" value="UniProtKB-SubCell"/>
</dbReference>
<feature type="domain" description="RRM" evidence="22">
    <location>
        <begin position="47"/>
        <end position="118"/>
    </location>
</feature>
<dbReference type="OrthoDB" id="271595at2759"/>
<evidence type="ECO:0000256" key="10">
    <source>
        <dbReference type="ARBA" id="ARBA00022723"/>
    </source>
</evidence>
<evidence type="ECO:0000256" key="20">
    <source>
        <dbReference type="PROSITE-ProRule" id="PRU00176"/>
    </source>
</evidence>
<keyword evidence="10" id="KW-0479">Metal-binding</keyword>
<dbReference type="InterPro" id="IPR029063">
    <property type="entry name" value="SAM-dependent_MTases_sf"/>
</dbReference>
<comment type="cofactor">
    <cofactor evidence="1">
        <name>Fe(2+)</name>
        <dbReference type="ChEBI" id="CHEBI:29033"/>
    </cofactor>
</comment>
<dbReference type="GO" id="GO:0005737">
    <property type="term" value="C:cytoplasm"/>
    <property type="evidence" value="ECO:0007669"/>
    <property type="project" value="UniProtKB-SubCell"/>
</dbReference>
<dbReference type="GO" id="GO:0002098">
    <property type="term" value="P:tRNA wobble uridine modification"/>
    <property type="evidence" value="ECO:0007669"/>
    <property type="project" value="TreeGrafter"/>
</dbReference>
<keyword evidence="8" id="KW-0808">Transferase</keyword>
<dbReference type="Gene3D" id="3.40.50.150">
    <property type="entry name" value="Vaccinia Virus protein VP39"/>
    <property type="match status" value="1"/>
</dbReference>
<dbReference type="PROSITE" id="PS51471">
    <property type="entry name" value="FE2OG_OXY"/>
    <property type="match status" value="1"/>
</dbReference>
<evidence type="ECO:0000256" key="1">
    <source>
        <dbReference type="ARBA" id="ARBA00001954"/>
    </source>
</evidence>
<feature type="domain" description="Fe2OG dioxygenase" evidence="23">
    <location>
        <begin position="235"/>
        <end position="360"/>
    </location>
</feature>
<keyword evidence="12 20" id="KW-0694">RNA-binding</keyword>
<evidence type="ECO:0000256" key="21">
    <source>
        <dbReference type="SAM" id="MobiDB-lite"/>
    </source>
</evidence>
<feature type="compositionally biased region" description="Basic and acidic residues" evidence="21">
    <location>
        <begin position="616"/>
        <end position="625"/>
    </location>
</feature>
<feature type="region of interest" description="Disordered" evidence="21">
    <location>
        <begin position="316"/>
        <end position="341"/>
    </location>
</feature>
<evidence type="ECO:0000256" key="5">
    <source>
        <dbReference type="ARBA" id="ARBA00012808"/>
    </source>
</evidence>
<comment type="subcellular location">
    <subcellularLocation>
        <location evidence="3">Cytoplasm</location>
    </subcellularLocation>
    <subcellularLocation>
        <location evidence="2">Nucleus</location>
    </subcellularLocation>
</comment>
<evidence type="ECO:0000256" key="18">
    <source>
        <dbReference type="ARBA" id="ARBA00049786"/>
    </source>
</evidence>
<dbReference type="Pfam" id="PF13532">
    <property type="entry name" value="2OG-FeII_Oxy_2"/>
    <property type="match status" value="1"/>
</dbReference>
<evidence type="ECO:0000256" key="13">
    <source>
        <dbReference type="ARBA" id="ARBA00023004"/>
    </source>
</evidence>
<reference evidence="24" key="1">
    <citation type="submission" date="2022-11" db="UniProtKB">
        <authorList>
            <consortium name="EnsemblMetazoa"/>
        </authorList>
    </citation>
    <scope>IDENTIFICATION</scope>
</reference>
<dbReference type="AlphaFoldDB" id="A0A913Y6Q6"/>
<dbReference type="Pfam" id="PF08241">
    <property type="entry name" value="Methyltransf_11"/>
    <property type="match status" value="1"/>
</dbReference>
<dbReference type="InterPro" id="IPR027450">
    <property type="entry name" value="AlkB-like"/>
</dbReference>
<dbReference type="GO" id="GO:0046872">
    <property type="term" value="F:metal ion binding"/>
    <property type="evidence" value="ECO:0007669"/>
    <property type="project" value="UniProtKB-KW"/>
</dbReference>
<evidence type="ECO:0000313" key="25">
    <source>
        <dbReference type="Proteomes" id="UP000887567"/>
    </source>
</evidence>
<evidence type="ECO:0000256" key="12">
    <source>
        <dbReference type="ARBA" id="ARBA00022884"/>
    </source>
</evidence>
<dbReference type="InterPro" id="IPR037151">
    <property type="entry name" value="AlkB-like_sf"/>
</dbReference>
<dbReference type="RefSeq" id="XP_020915010.1">
    <property type="nucleotide sequence ID" value="XM_021059351.2"/>
</dbReference>
<keyword evidence="25" id="KW-1185">Reference proteome</keyword>
<dbReference type="OMA" id="KYLGCNP"/>
<dbReference type="InterPro" id="IPR000504">
    <property type="entry name" value="RRM_dom"/>
</dbReference>
<dbReference type="InterPro" id="IPR051422">
    <property type="entry name" value="AlkB_tRNA_MeTrf/Diox"/>
</dbReference>
<evidence type="ECO:0000256" key="9">
    <source>
        <dbReference type="ARBA" id="ARBA00022691"/>
    </source>
</evidence>
<protein>
    <recommendedName>
        <fullName evidence="5">tRNA (carboxymethyluridine(34)-5-O)-methyltransferase</fullName>
        <ecNumber evidence="5">2.1.1.229</ecNumber>
    </recommendedName>
    <alternativeName>
        <fullName evidence="18">Alkylated DNA repair protein alkB homolog 8</fullName>
    </alternativeName>
    <alternativeName>
        <fullName evidence="19">S-adenosyl-L-methionine-dependent tRNA methyltransferase ALKBH8</fullName>
    </alternativeName>
</protein>
<dbReference type="KEGG" id="epa:110252534"/>
<dbReference type="SUPFAM" id="SSF53335">
    <property type="entry name" value="S-adenosyl-L-methionine-dependent methyltransferases"/>
    <property type="match status" value="1"/>
</dbReference>
<keyword evidence="15" id="KW-0511">Multifunctional enzyme</keyword>
<keyword evidence="7" id="KW-0489">Methyltransferase</keyword>
<evidence type="ECO:0000256" key="17">
    <source>
        <dbReference type="ARBA" id="ARBA00045506"/>
    </source>
</evidence>
<keyword evidence="13" id="KW-0408">Iron</keyword>
<sequence length="685" mass="78418">MAARNSVKLLGEKLTKSEKRALRKQRCKMHSFERHNTELEVSKEPTPHILVGNGGLMNGIDRNLIVKLFKMFGMVEQVIMVPQQSYSFVTFTNINDAKKAMDSINGRKLDSTLELGKTGVIFYLYYLIQVPDEVIKTTHSRPPGLVLVENFITEEEEKKLLDKFSLDDEEDASQTENDSEIVQKQLKHRKVKHFGYEFLYGTNNIDTSKPLPGGIPEVCHGILQHMLTEGYIQEIPDQLTVNQYNPGQGIPPHIDTHSAFEDGIVSLSLGAKITMEFRHPDQRHVSVLLPQRSLLVMTGESRYEWTHGITPRRYDIINENQRKHGKQRRPSDGEDNDLVSAGVTQYERETRISLTFRKIKQTPCKCNFPKQCDSQNYNSSPDSNSYTLPATQHDAQRLEATHVHEVYEKIAEHFSDTRHSPWPKIASFLRDLPMGSLVADVGCGNGKYLGINDNIFKMGSDRSFNLTSIAKERGHSIIVCDILQLPYRSKVFDVCMCIAVLHHLSTTERRLEGLRELVRIVRPGGLVLVYVWALEQNLEKIKKNELKELEFSEAKQQGASNNNAAVPSSSHLFDSRIESKTCDESSSKTRNVQVNLKREVFEQQDLFVPWKYRGDKQDKRCKNPEESNNTSDPALTGSNVYHRFYHVFKEGELLELCSRLDDVVVRELYYDRGNWCVLLETKDEK</sequence>
<accession>A0A913Y6Q6</accession>
<evidence type="ECO:0000256" key="16">
    <source>
        <dbReference type="ARBA" id="ARBA00034996"/>
    </source>
</evidence>
<dbReference type="CDD" id="cd12431">
    <property type="entry name" value="RRM_ALKBH8"/>
    <property type="match status" value="1"/>
</dbReference>
<organism evidence="24 25">
    <name type="scientific">Exaiptasia diaphana</name>
    <name type="common">Tropical sea anemone</name>
    <name type="synonym">Aiptasia pulchella</name>
    <dbReference type="NCBI Taxonomy" id="2652724"/>
    <lineage>
        <taxon>Eukaryota</taxon>
        <taxon>Metazoa</taxon>
        <taxon>Cnidaria</taxon>
        <taxon>Anthozoa</taxon>
        <taxon>Hexacorallia</taxon>
        <taxon>Actiniaria</taxon>
        <taxon>Aiptasiidae</taxon>
        <taxon>Exaiptasia</taxon>
    </lineage>
</organism>
<dbReference type="PROSITE" id="PS50102">
    <property type="entry name" value="RRM"/>
    <property type="match status" value="1"/>
</dbReference>
<dbReference type="SUPFAM" id="SSF54928">
    <property type="entry name" value="RNA-binding domain, RBD"/>
    <property type="match status" value="1"/>
</dbReference>
<dbReference type="Gene3D" id="3.30.70.330">
    <property type="match status" value="1"/>
</dbReference>
<evidence type="ECO:0000259" key="22">
    <source>
        <dbReference type="PROSITE" id="PS50102"/>
    </source>
</evidence>
<feature type="region of interest" description="Disordered" evidence="21">
    <location>
        <begin position="616"/>
        <end position="635"/>
    </location>
</feature>
<dbReference type="InterPro" id="IPR012677">
    <property type="entry name" value="Nucleotide-bd_a/b_plait_sf"/>
</dbReference>
<evidence type="ECO:0000256" key="4">
    <source>
        <dbReference type="ARBA" id="ARBA00007879"/>
    </source>
</evidence>
<dbReference type="PANTHER" id="PTHR13069">
    <property type="entry name" value="ALKYLATED DNA REPAIR PROTEIN ALKB HOMOLOG 8"/>
    <property type="match status" value="1"/>
</dbReference>
<evidence type="ECO:0000256" key="15">
    <source>
        <dbReference type="ARBA" id="ARBA00023268"/>
    </source>
</evidence>
<dbReference type="GO" id="GO:0008757">
    <property type="term" value="F:S-adenosylmethionine-dependent methyltransferase activity"/>
    <property type="evidence" value="ECO:0007669"/>
    <property type="project" value="InterPro"/>
</dbReference>
<evidence type="ECO:0000256" key="8">
    <source>
        <dbReference type="ARBA" id="ARBA00022679"/>
    </source>
</evidence>